<sequence length="253" mass="27887">MRVGEGELMLPRSGDTRDGPHMPLRPQLEPVYHKAFSSFEGVSVLLFRPGSVAVTASLVFGGHAPGPSARDVLWPLYCAVKAAGQMLGNLSLDDSSLASDGSNLTDLALETIIIRLTAMRPFSPQLLVPSSILSVLLGKQILQQVTPTVSRFCKVDPLEGPLLLFSNADQWVGIYIEYKFQTPIGTRRQGLANHLARNILDQPFTTALKDKTSPESQELRGMLTRWVRLWAKGREEQETRASWRGPNKALVEL</sequence>
<reference evidence="2 3" key="1">
    <citation type="journal article" date="2020" name="Mol. Biol. Evol.">
        <title>Interspecific Gene Flow and the Evolution of Specialization in Black and White Rhinoceros.</title>
        <authorList>
            <person name="Moodley Y."/>
            <person name="Westbury M.V."/>
            <person name="Russo I.M."/>
            <person name="Gopalakrishnan S."/>
            <person name="Rakotoarivelo A."/>
            <person name="Olsen R.A."/>
            <person name="Prost S."/>
            <person name="Tunstall T."/>
            <person name="Ryder O.A."/>
            <person name="Dalen L."/>
            <person name="Bruford M.W."/>
        </authorList>
    </citation>
    <scope>NUCLEOTIDE SEQUENCE [LARGE SCALE GENOMIC DNA]</scope>
    <source>
        <strain evidence="2">SBR-YM</strain>
        <tissue evidence="2">Skin</tissue>
    </source>
</reference>
<proteinExistence type="predicted"/>
<feature type="region of interest" description="Disordered" evidence="1">
    <location>
        <begin position="1"/>
        <end position="22"/>
    </location>
</feature>
<accession>A0A7J7FB10</accession>
<name>A0A7J7FB10_DICBM</name>
<dbReference type="AlphaFoldDB" id="A0A7J7FB10"/>
<dbReference type="Proteomes" id="UP000551758">
    <property type="component" value="Unassembled WGS sequence"/>
</dbReference>
<evidence type="ECO:0000313" key="3">
    <source>
        <dbReference type="Proteomes" id="UP000551758"/>
    </source>
</evidence>
<organism evidence="2 3">
    <name type="scientific">Diceros bicornis minor</name>
    <name type="common">South-central black rhinoceros</name>
    <dbReference type="NCBI Taxonomy" id="77932"/>
    <lineage>
        <taxon>Eukaryota</taxon>
        <taxon>Metazoa</taxon>
        <taxon>Chordata</taxon>
        <taxon>Craniata</taxon>
        <taxon>Vertebrata</taxon>
        <taxon>Euteleostomi</taxon>
        <taxon>Mammalia</taxon>
        <taxon>Eutheria</taxon>
        <taxon>Laurasiatheria</taxon>
        <taxon>Perissodactyla</taxon>
        <taxon>Rhinocerotidae</taxon>
        <taxon>Diceros</taxon>
    </lineage>
</organism>
<evidence type="ECO:0000313" key="2">
    <source>
        <dbReference type="EMBL" id="KAF5925243.1"/>
    </source>
</evidence>
<keyword evidence="3" id="KW-1185">Reference proteome</keyword>
<gene>
    <name evidence="2" type="ORF">HPG69_001687</name>
</gene>
<dbReference type="EMBL" id="JACDTQ010000812">
    <property type="protein sequence ID" value="KAF5925243.1"/>
    <property type="molecule type" value="Genomic_DNA"/>
</dbReference>
<evidence type="ECO:0000256" key="1">
    <source>
        <dbReference type="SAM" id="MobiDB-lite"/>
    </source>
</evidence>
<protein>
    <submittedName>
        <fullName evidence="2">Uncharacterized protein</fullName>
    </submittedName>
</protein>
<comment type="caution">
    <text evidence="2">The sequence shown here is derived from an EMBL/GenBank/DDBJ whole genome shotgun (WGS) entry which is preliminary data.</text>
</comment>